<sequence>MAALALTINNLANAPALQAFGSTKGSKGEAWKLYLIYTCWVRFELAIIYWKYIETKGPTLEEFAKVIDGPDAAPVLDLAQIEKETQMDRNESNEQKRVDL</sequence>
<reference evidence="1" key="3">
    <citation type="submission" date="2011-03" db="EMBL/GenBank/DDBJ databases">
        <title>Annotation of Magnaporthe poae ATCC 64411.</title>
        <authorList>
            <person name="Ma L.-J."/>
            <person name="Dead R."/>
            <person name="Young S.K."/>
            <person name="Zeng Q."/>
            <person name="Gargeya S."/>
            <person name="Fitzgerald M."/>
            <person name="Haas B."/>
            <person name="Abouelleil A."/>
            <person name="Alvarado L."/>
            <person name="Arachchi H.M."/>
            <person name="Berlin A."/>
            <person name="Brown A."/>
            <person name="Chapman S.B."/>
            <person name="Chen Z."/>
            <person name="Dunbar C."/>
            <person name="Freedman E."/>
            <person name="Gearin G."/>
            <person name="Gellesch M."/>
            <person name="Goldberg J."/>
            <person name="Griggs A."/>
            <person name="Gujja S."/>
            <person name="Heiman D."/>
            <person name="Howarth C."/>
            <person name="Larson L."/>
            <person name="Lui A."/>
            <person name="MacDonald P.J.P."/>
            <person name="Mehta T."/>
            <person name="Montmayeur A."/>
            <person name="Murphy C."/>
            <person name="Neiman D."/>
            <person name="Pearson M."/>
            <person name="Priest M."/>
            <person name="Roberts A."/>
            <person name="Saif S."/>
            <person name="Shea T."/>
            <person name="Shenoy N."/>
            <person name="Sisk P."/>
            <person name="Stolte C."/>
            <person name="Sykes S."/>
            <person name="Yandava C."/>
            <person name="Wortman J."/>
            <person name="Nusbaum C."/>
            <person name="Birren B."/>
        </authorList>
    </citation>
    <scope>NUCLEOTIDE SEQUENCE</scope>
    <source>
        <strain evidence="1">ATCC 64411</strain>
    </source>
</reference>
<proteinExistence type="predicted"/>
<reference evidence="2" key="5">
    <citation type="submission" date="2015-06" db="UniProtKB">
        <authorList>
            <consortium name="EnsemblFungi"/>
        </authorList>
    </citation>
    <scope>IDENTIFICATION</scope>
    <source>
        <strain evidence="2">ATCC 64411</strain>
    </source>
</reference>
<protein>
    <submittedName>
        <fullName evidence="1 2">Uncharacterized protein</fullName>
    </submittedName>
</protein>
<dbReference type="Proteomes" id="UP000011715">
    <property type="component" value="Unassembled WGS sequence"/>
</dbReference>
<dbReference type="InterPro" id="IPR036259">
    <property type="entry name" value="MFS_trans_sf"/>
</dbReference>
<reference evidence="3" key="2">
    <citation type="submission" date="2010-05" db="EMBL/GenBank/DDBJ databases">
        <title>The genome sequence of Magnaporthe poae strain ATCC 64411.</title>
        <authorList>
            <person name="Ma L.-J."/>
            <person name="Dead R."/>
            <person name="Young S."/>
            <person name="Zeng Q."/>
            <person name="Koehrsen M."/>
            <person name="Alvarado L."/>
            <person name="Berlin A."/>
            <person name="Chapman S.B."/>
            <person name="Chen Z."/>
            <person name="Freedman E."/>
            <person name="Gellesch M."/>
            <person name="Goldberg J."/>
            <person name="Griggs A."/>
            <person name="Gujja S."/>
            <person name="Heilman E.R."/>
            <person name="Heiman D."/>
            <person name="Hepburn T."/>
            <person name="Howarth C."/>
            <person name="Jen D."/>
            <person name="Larson L."/>
            <person name="Mehta T."/>
            <person name="Neiman D."/>
            <person name="Pearson M."/>
            <person name="Roberts A."/>
            <person name="Saif S."/>
            <person name="Shea T."/>
            <person name="Shenoy N."/>
            <person name="Sisk P."/>
            <person name="Stolte C."/>
            <person name="Sykes S."/>
            <person name="Walk T."/>
            <person name="White J."/>
            <person name="Yandava C."/>
            <person name="Haas B."/>
            <person name="Nusbaum C."/>
            <person name="Birren B."/>
        </authorList>
    </citation>
    <scope>NUCLEOTIDE SEQUENCE [LARGE SCALE GENOMIC DNA]</scope>
    <source>
        <strain evidence="3">ATCC 64411 / 73-15</strain>
    </source>
</reference>
<name>A0A0C4EFU6_MAGP6</name>
<reference evidence="2" key="4">
    <citation type="journal article" date="2015" name="G3 (Bethesda)">
        <title>Genome sequences of three phytopathogenic species of the Magnaporthaceae family of fungi.</title>
        <authorList>
            <person name="Okagaki L.H."/>
            <person name="Nunes C.C."/>
            <person name="Sailsbery J."/>
            <person name="Clay B."/>
            <person name="Brown D."/>
            <person name="John T."/>
            <person name="Oh Y."/>
            <person name="Young N."/>
            <person name="Fitzgerald M."/>
            <person name="Haas B.J."/>
            <person name="Zeng Q."/>
            <person name="Young S."/>
            <person name="Adiconis X."/>
            <person name="Fan L."/>
            <person name="Levin J.Z."/>
            <person name="Mitchell T.K."/>
            <person name="Okubara P.A."/>
            <person name="Farman M.L."/>
            <person name="Kohn L.M."/>
            <person name="Birren B."/>
            <person name="Ma L.-J."/>
            <person name="Dean R.A."/>
        </authorList>
    </citation>
    <scope>NUCLEOTIDE SEQUENCE</scope>
    <source>
        <strain evidence="2">ATCC 64411 / 73-15</strain>
    </source>
</reference>
<dbReference type="OMA" id="WVRFELA"/>
<gene>
    <name evidence="1" type="ORF">MAPG_11654</name>
</gene>
<dbReference type="AlphaFoldDB" id="A0A0C4EFU6"/>
<dbReference type="EMBL" id="ADBL01002897">
    <property type="status" value="NOT_ANNOTATED_CDS"/>
    <property type="molecule type" value="Genomic_DNA"/>
</dbReference>
<evidence type="ECO:0000313" key="2">
    <source>
        <dbReference type="EnsemblFungi" id="MAPG_11654T0"/>
    </source>
</evidence>
<dbReference type="OrthoDB" id="6133115at2759"/>
<evidence type="ECO:0000313" key="1">
    <source>
        <dbReference type="EMBL" id="KLU92752.1"/>
    </source>
</evidence>
<evidence type="ECO:0000313" key="3">
    <source>
        <dbReference type="Proteomes" id="UP000011715"/>
    </source>
</evidence>
<reference evidence="1" key="1">
    <citation type="submission" date="2010-05" db="EMBL/GenBank/DDBJ databases">
        <title>The Genome Sequence of Magnaporthe poae strain ATCC 64411.</title>
        <authorList>
            <consortium name="The Broad Institute Genome Sequencing Platform"/>
            <consortium name="Broad Institute Genome Sequencing Center for Infectious Disease"/>
            <person name="Ma L.-J."/>
            <person name="Dead R."/>
            <person name="Young S."/>
            <person name="Zeng Q."/>
            <person name="Koehrsen M."/>
            <person name="Alvarado L."/>
            <person name="Berlin A."/>
            <person name="Chapman S.B."/>
            <person name="Chen Z."/>
            <person name="Freedman E."/>
            <person name="Gellesch M."/>
            <person name="Goldberg J."/>
            <person name="Griggs A."/>
            <person name="Gujja S."/>
            <person name="Heilman E.R."/>
            <person name="Heiman D."/>
            <person name="Hepburn T."/>
            <person name="Howarth C."/>
            <person name="Jen D."/>
            <person name="Larson L."/>
            <person name="Mehta T."/>
            <person name="Neiman D."/>
            <person name="Pearson M."/>
            <person name="Roberts A."/>
            <person name="Saif S."/>
            <person name="Shea T."/>
            <person name="Shenoy N."/>
            <person name="Sisk P."/>
            <person name="Stolte C."/>
            <person name="Sykes S."/>
            <person name="Walk T."/>
            <person name="White J."/>
            <person name="Yandava C."/>
            <person name="Haas B."/>
            <person name="Nusbaum C."/>
            <person name="Birren B."/>
        </authorList>
    </citation>
    <scope>NUCLEOTIDE SEQUENCE</scope>
    <source>
        <strain evidence="1">ATCC 64411</strain>
    </source>
</reference>
<organism evidence="2 3">
    <name type="scientific">Magnaporthiopsis poae (strain ATCC 64411 / 73-15)</name>
    <name type="common">Kentucky bluegrass fungus</name>
    <name type="synonym">Magnaporthe poae</name>
    <dbReference type="NCBI Taxonomy" id="644358"/>
    <lineage>
        <taxon>Eukaryota</taxon>
        <taxon>Fungi</taxon>
        <taxon>Dikarya</taxon>
        <taxon>Ascomycota</taxon>
        <taxon>Pezizomycotina</taxon>
        <taxon>Sordariomycetes</taxon>
        <taxon>Sordariomycetidae</taxon>
        <taxon>Magnaporthales</taxon>
        <taxon>Magnaporthaceae</taxon>
        <taxon>Magnaporthiopsis</taxon>
    </lineage>
</organism>
<keyword evidence="3" id="KW-1185">Reference proteome</keyword>
<dbReference type="EMBL" id="GL876986">
    <property type="protein sequence ID" value="KLU92752.1"/>
    <property type="molecule type" value="Genomic_DNA"/>
</dbReference>
<dbReference type="VEuPathDB" id="FungiDB:MAPG_11654"/>
<dbReference type="EnsemblFungi" id="MAPG_11654T0">
    <property type="protein sequence ID" value="MAPG_11654T0"/>
    <property type="gene ID" value="MAPG_11654"/>
</dbReference>
<dbReference type="Gene3D" id="1.20.1250.20">
    <property type="entry name" value="MFS general substrate transporter like domains"/>
    <property type="match status" value="1"/>
</dbReference>
<accession>A0A0C4EFU6</accession>